<dbReference type="AlphaFoldDB" id="A0A9W6IJJ7"/>
<keyword evidence="5" id="KW-0811">Translocation</keyword>
<dbReference type="PANTHER" id="PTHR30371">
    <property type="entry name" value="SEC-INDEPENDENT PROTEIN TRANSLOCASE PROTEIN TATC"/>
    <property type="match status" value="1"/>
</dbReference>
<dbReference type="GO" id="GO:0009977">
    <property type="term" value="F:proton motive force dependent protein transmembrane transporter activity"/>
    <property type="evidence" value="ECO:0007669"/>
    <property type="project" value="TreeGrafter"/>
</dbReference>
<feature type="transmembrane region" description="Helical" evidence="5">
    <location>
        <begin position="123"/>
        <end position="145"/>
    </location>
</feature>
<comment type="subunit">
    <text evidence="5">The Tat system comprises two distinct complexes: a TatABC complex, containing multiple copies of TatA, TatB and TatC subunits, and a separate TatA complex, containing only TatA subunits. Substrates initially bind to the TatABC complex, which probably triggers association of the separate TatA complex to form the active translocon.</text>
</comment>
<feature type="transmembrane region" description="Helical" evidence="5">
    <location>
        <begin position="235"/>
        <end position="255"/>
    </location>
</feature>
<gene>
    <name evidence="5 6" type="primary">tatC</name>
    <name evidence="6" type="ORF">GCM10017621_03050</name>
</gene>
<evidence type="ECO:0000256" key="4">
    <source>
        <dbReference type="ARBA" id="ARBA00023136"/>
    </source>
</evidence>
<comment type="caution">
    <text evidence="6">The sequence shown here is derived from an EMBL/GenBank/DDBJ whole genome shotgun (WGS) entry which is preliminary data.</text>
</comment>
<dbReference type="EMBL" id="BSFE01000001">
    <property type="protein sequence ID" value="GLK50797.1"/>
    <property type="molecule type" value="Genomic_DNA"/>
</dbReference>
<feature type="transmembrane region" description="Helical" evidence="5">
    <location>
        <begin position="27"/>
        <end position="49"/>
    </location>
</feature>
<comment type="similarity">
    <text evidence="5">Belongs to the TatC family.</text>
</comment>
<keyword evidence="5" id="KW-0813">Transport</keyword>
<organism evidence="6 7">
    <name type="scientific">Maricaulis virginensis</name>
    <dbReference type="NCBI Taxonomy" id="144022"/>
    <lineage>
        <taxon>Bacteria</taxon>
        <taxon>Pseudomonadati</taxon>
        <taxon>Pseudomonadota</taxon>
        <taxon>Alphaproteobacteria</taxon>
        <taxon>Maricaulales</taxon>
        <taxon>Maricaulaceae</taxon>
        <taxon>Maricaulis</taxon>
    </lineage>
</organism>
<keyword evidence="2 5" id="KW-0812">Transmembrane</keyword>
<comment type="function">
    <text evidence="5">Part of the twin-arginine translocation (Tat) system that transports large folded proteins containing a characteristic twin-arginine motif in their signal peptide across membranes. Together with TatB, TatC is part of a receptor directly interacting with Tat signal peptides.</text>
</comment>
<proteinExistence type="inferred from homology"/>
<evidence type="ECO:0000256" key="5">
    <source>
        <dbReference type="HAMAP-Rule" id="MF_00902"/>
    </source>
</evidence>
<dbReference type="Proteomes" id="UP001143486">
    <property type="component" value="Unassembled WGS sequence"/>
</dbReference>
<evidence type="ECO:0000256" key="3">
    <source>
        <dbReference type="ARBA" id="ARBA00022989"/>
    </source>
</evidence>
<sequence>MGHVEDDEVEASRAPLIDHLIELRSRLIIIIACLTVGFITCFIFSSQLYQLLLIPYRDAAAAVRGVPVEELNLTANFFAPLEFFFVRLKLSLVGAIIVIFPVIAWQVYGFVAPGLYKNERGAFAPFLALSPILFGLGVAFVYYFVLPMVMRFSLGQEQVPELAGTRIELLLNVSDYMNLITTLMLVFGISFQMPVFLMLLAKAGILRAQTLLKGWRFAVVGIALFAAFATPPDPISQIMLGGALLLLYFVSIGAMHLMEPKERDEDEDASAS</sequence>
<feature type="transmembrane region" description="Helical" evidence="5">
    <location>
        <begin position="179"/>
        <end position="200"/>
    </location>
</feature>
<feature type="transmembrane region" description="Helical" evidence="5">
    <location>
        <begin position="90"/>
        <end position="111"/>
    </location>
</feature>
<dbReference type="GO" id="GO:0033281">
    <property type="term" value="C:TAT protein transport complex"/>
    <property type="evidence" value="ECO:0007669"/>
    <property type="project" value="UniProtKB-UniRule"/>
</dbReference>
<reference evidence="6" key="2">
    <citation type="submission" date="2023-01" db="EMBL/GenBank/DDBJ databases">
        <authorList>
            <person name="Sun Q."/>
            <person name="Evtushenko L."/>
        </authorList>
    </citation>
    <scope>NUCLEOTIDE SEQUENCE</scope>
    <source>
        <strain evidence="6">VKM B-1513</strain>
    </source>
</reference>
<dbReference type="PRINTS" id="PR01840">
    <property type="entry name" value="TATCFAMILY"/>
</dbReference>
<name>A0A9W6IJJ7_9PROT</name>
<dbReference type="PROSITE" id="PS01218">
    <property type="entry name" value="TATC"/>
    <property type="match status" value="1"/>
</dbReference>
<comment type="subcellular location">
    <subcellularLocation>
        <location evidence="5">Cell membrane</location>
        <topology evidence="5">Multi-pass membrane protein</topology>
    </subcellularLocation>
    <subcellularLocation>
        <location evidence="1">Membrane</location>
        <topology evidence="1">Multi-pass membrane protein</topology>
    </subcellularLocation>
</comment>
<keyword evidence="4 5" id="KW-0472">Membrane</keyword>
<dbReference type="GO" id="GO:0065002">
    <property type="term" value="P:intracellular protein transmembrane transport"/>
    <property type="evidence" value="ECO:0007669"/>
    <property type="project" value="TreeGrafter"/>
</dbReference>
<feature type="transmembrane region" description="Helical" evidence="5">
    <location>
        <begin position="212"/>
        <end position="229"/>
    </location>
</feature>
<dbReference type="InterPro" id="IPR002033">
    <property type="entry name" value="TatC"/>
</dbReference>
<keyword evidence="7" id="KW-1185">Reference proteome</keyword>
<dbReference type="HAMAP" id="MF_00902">
    <property type="entry name" value="TatC"/>
    <property type="match status" value="1"/>
</dbReference>
<dbReference type="NCBIfam" id="TIGR00945">
    <property type="entry name" value="tatC"/>
    <property type="match status" value="1"/>
</dbReference>
<accession>A0A9W6IJJ7</accession>
<keyword evidence="5" id="KW-0653">Protein transport</keyword>
<evidence type="ECO:0000256" key="2">
    <source>
        <dbReference type="ARBA" id="ARBA00022692"/>
    </source>
</evidence>
<reference evidence="6" key="1">
    <citation type="journal article" date="2014" name="Int. J. Syst. Evol. Microbiol.">
        <title>Complete genome sequence of Corynebacterium casei LMG S-19264T (=DSM 44701T), isolated from a smear-ripened cheese.</title>
        <authorList>
            <consortium name="US DOE Joint Genome Institute (JGI-PGF)"/>
            <person name="Walter F."/>
            <person name="Albersmeier A."/>
            <person name="Kalinowski J."/>
            <person name="Ruckert C."/>
        </authorList>
    </citation>
    <scope>NUCLEOTIDE SEQUENCE</scope>
    <source>
        <strain evidence="6">VKM B-1513</strain>
    </source>
</reference>
<evidence type="ECO:0000313" key="6">
    <source>
        <dbReference type="EMBL" id="GLK50797.1"/>
    </source>
</evidence>
<dbReference type="Pfam" id="PF00902">
    <property type="entry name" value="TatC"/>
    <property type="match status" value="1"/>
</dbReference>
<protein>
    <recommendedName>
        <fullName evidence="5">Sec-independent protein translocase protein TatC</fullName>
    </recommendedName>
</protein>
<evidence type="ECO:0000313" key="7">
    <source>
        <dbReference type="Proteomes" id="UP001143486"/>
    </source>
</evidence>
<dbReference type="GO" id="GO:0043953">
    <property type="term" value="P:protein transport by the Tat complex"/>
    <property type="evidence" value="ECO:0007669"/>
    <property type="project" value="UniProtKB-UniRule"/>
</dbReference>
<keyword evidence="3 5" id="KW-1133">Transmembrane helix</keyword>
<dbReference type="InterPro" id="IPR019820">
    <property type="entry name" value="Sec-indep_translocase_CS"/>
</dbReference>
<evidence type="ECO:0000256" key="1">
    <source>
        <dbReference type="ARBA" id="ARBA00004141"/>
    </source>
</evidence>
<keyword evidence="5" id="KW-1003">Cell membrane</keyword>
<dbReference type="RefSeq" id="WP_271185194.1">
    <property type="nucleotide sequence ID" value="NZ_BSFE01000001.1"/>
</dbReference>
<dbReference type="PANTHER" id="PTHR30371:SF0">
    <property type="entry name" value="SEC-INDEPENDENT PROTEIN TRANSLOCASE PROTEIN TATC, CHLOROPLASTIC-RELATED"/>
    <property type="match status" value="1"/>
</dbReference>